<evidence type="ECO:0000256" key="3">
    <source>
        <dbReference type="ARBA" id="ARBA00022737"/>
    </source>
</evidence>
<dbReference type="GeneID" id="25734951"/>
<dbReference type="SMART" id="SM00179">
    <property type="entry name" value="EGF_CA"/>
    <property type="match status" value="1"/>
</dbReference>
<dbReference type="OrthoDB" id="4062651at2759"/>
<evidence type="ECO:0000259" key="6">
    <source>
        <dbReference type="PROSITE" id="PS50026"/>
    </source>
</evidence>
<organism evidence="7 8">
    <name type="scientific">Monoraphidium neglectum</name>
    <dbReference type="NCBI Taxonomy" id="145388"/>
    <lineage>
        <taxon>Eukaryota</taxon>
        <taxon>Viridiplantae</taxon>
        <taxon>Chlorophyta</taxon>
        <taxon>core chlorophytes</taxon>
        <taxon>Chlorophyceae</taxon>
        <taxon>CS clade</taxon>
        <taxon>Sphaeropleales</taxon>
        <taxon>Selenastraceae</taxon>
        <taxon>Monoraphidium</taxon>
    </lineage>
</organism>
<accession>A0A0D2NMR6</accession>
<keyword evidence="3" id="KW-0677">Repeat</keyword>
<name>A0A0D2NMR6_9CHLO</name>
<dbReference type="InterPro" id="IPR049883">
    <property type="entry name" value="NOTCH1_EGF-like"/>
</dbReference>
<dbReference type="Pfam" id="PF07645">
    <property type="entry name" value="EGF_CA"/>
    <property type="match status" value="1"/>
</dbReference>
<keyword evidence="2" id="KW-0732">Signal</keyword>
<dbReference type="FunFam" id="2.10.25.10:FF:000038">
    <property type="entry name" value="Fibrillin 2"/>
    <property type="match status" value="1"/>
</dbReference>
<dbReference type="PROSITE" id="PS01186">
    <property type="entry name" value="EGF_2"/>
    <property type="match status" value="1"/>
</dbReference>
<feature type="domain" description="EGF-like" evidence="6">
    <location>
        <begin position="735"/>
        <end position="775"/>
    </location>
</feature>
<evidence type="ECO:0000313" key="7">
    <source>
        <dbReference type="EMBL" id="KIZ05881.1"/>
    </source>
</evidence>
<evidence type="ECO:0000256" key="1">
    <source>
        <dbReference type="ARBA" id="ARBA00022536"/>
    </source>
</evidence>
<dbReference type="PROSITE" id="PS50026">
    <property type="entry name" value="EGF_3"/>
    <property type="match status" value="1"/>
</dbReference>
<dbReference type="InterPro" id="IPR018097">
    <property type="entry name" value="EGF_Ca-bd_CS"/>
</dbReference>
<gene>
    <name evidence="7" type="ORF">MNEG_2073</name>
</gene>
<dbReference type="Gene3D" id="2.10.25.10">
    <property type="entry name" value="Laminin"/>
    <property type="match status" value="1"/>
</dbReference>
<proteinExistence type="predicted"/>
<dbReference type="PROSITE" id="PS00010">
    <property type="entry name" value="ASX_HYDROXYL"/>
    <property type="match status" value="1"/>
</dbReference>
<protein>
    <recommendedName>
        <fullName evidence="6">EGF-like domain-containing protein</fullName>
    </recommendedName>
</protein>
<dbReference type="GO" id="GO:0005509">
    <property type="term" value="F:calcium ion binding"/>
    <property type="evidence" value="ECO:0007669"/>
    <property type="project" value="InterPro"/>
</dbReference>
<dbReference type="InterPro" id="IPR000742">
    <property type="entry name" value="EGF"/>
</dbReference>
<evidence type="ECO:0000256" key="4">
    <source>
        <dbReference type="ARBA" id="ARBA00023157"/>
    </source>
</evidence>
<dbReference type="KEGG" id="mng:MNEG_2073"/>
<evidence type="ECO:0000313" key="8">
    <source>
        <dbReference type="Proteomes" id="UP000054498"/>
    </source>
</evidence>
<dbReference type="PROSITE" id="PS01187">
    <property type="entry name" value="EGF_CA"/>
    <property type="match status" value="1"/>
</dbReference>
<reference evidence="7 8" key="1">
    <citation type="journal article" date="2013" name="BMC Genomics">
        <title>Reconstruction of the lipid metabolism for the microalga Monoraphidium neglectum from its genome sequence reveals characteristics suitable for biofuel production.</title>
        <authorList>
            <person name="Bogen C."/>
            <person name="Al-Dilaimi A."/>
            <person name="Albersmeier A."/>
            <person name="Wichmann J."/>
            <person name="Grundmann M."/>
            <person name="Rupp O."/>
            <person name="Lauersen K.J."/>
            <person name="Blifernez-Klassen O."/>
            <person name="Kalinowski J."/>
            <person name="Goesmann A."/>
            <person name="Mussgnug J.H."/>
            <person name="Kruse O."/>
        </authorList>
    </citation>
    <scope>NUCLEOTIDE SEQUENCE [LARGE SCALE GENOMIC DNA]</scope>
    <source>
        <strain evidence="7 8">SAG 48.87</strain>
    </source>
</reference>
<dbReference type="EMBL" id="KK100444">
    <property type="protein sequence ID" value="KIZ05881.1"/>
    <property type="molecule type" value="Genomic_DNA"/>
</dbReference>
<dbReference type="Proteomes" id="UP000054498">
    <property type="component" value="Unassembled WGS sequence"/>
</dbReference>
<dbReference type="InterPro" id="IPR001881">
    <property type="entry name" value="EGF-like_Ca-bd_dom"/>
</dbReference>
<dbReference type="CDD" id="cd00054">
    <property type="entry name" value="EGF_CA"/>
    <property type="match status" value="1"/>
</dbReference>
<keyword evidence="1 5" id="KW-0245">EGF-like domain</keyword>
<dbReference type="AlphaFoldDB" id="A0A0D2NMR6"/>
<evidence type="ECO:0000256" key="5">
    <source>
        <dbReference type="PROSITE-ProRule" id="PRU00076"/>
    </source>
</evidence>
<dbReference type="InterPro" id="IPR000152">
    <property type="entry name" value="EGF-type_Asp/Asn_hydroxyl_site"/>
</dbReference>
<dbReference type="RefSeq" id="XP_013904900.1">
    <property type="nucleotide sequence ID" value="XM_014049446.1"/>
</dbReference>
<keyword evidence="8" id="KW-1185">Reference proteome</keyword>
<evidence type="ECO:0000256" key="2">
    <source>
        <dbReference type="ARBA" id="ARBA00022729"/>
    </source>
</evidence>
<comment type="caution">
    <text evidence="5">Lacks conserved residue(s) required for the propagation of feature annotation.</text>
</comment>
<keyword evidence="4" id="KW-1015">Disulfide bond</keyword>
<sequence>MPNCSAYTINAGADITVGTETVTGKGSADINLSLGGYTASDITTNSSSCTFKAGTTWTCSNLVPGVHIVAFAANKDGCQTIDVVKISVTNCSAYIIDAGADVAVGAETATGKGTSDISLSLGSYTASDITTNSTRCIFKAGTTWTCSGLDTGDTTVTFAGTKDGCQTADAVKISVSNCSIYTINAGADITVGTDAVTGKGTADINLSLASYIASDITTNSSSCTFKAGTTWTCSGLDTGDTSVSFAANKADCSVYTIDAGADVTVGTDSITGKGTADITLSLGSYAASDITINNTNCIFKNGNTWTCSNLVSGDTTVAFAAIKAGCQSTDTIKVFVSDCSAYTIDAGADVVVGADAVTGRGAADVSLSLGGYTASDITTNSNRCTFKAGTTWTCSGLDPGDTTVTFAANKAGCLHSDSVKITVTNCSAYTINAGAAITVGTDALTGKGTADISLSLGSYTASDITTNSTRCTFKAGTTWACSGLDTGDTSVTFAANKADCSAYTINAGADITVGPDSITGKGTADISLSLGGYTASDITTNSSTCTFKAGTTWTCSGLDTGDTTVTFSGNKAGCGAYILNASADAVVEADSTTGKGTADINLSLGSYTASDITTNSSSCTFKAGTTWTCSSLDTGDTTVKFAANKADCGLYTINAGADKSVQADSVTQLGKADIIFDLGTFSIGDVTSDWANCTVKTGTTLTCSALPVGVGTIQFQATKGGCTKVDSVAITVSKDIDECALTTPACSTNADCANTAGSYTCTCKDGYQGNGKTCDGKTREVSRHRVLLALAGRHLLSTTVLDAWAVTGAVVTQALGIPATTRIQLVVDGATAAPPSVVISQGSVLKVALGLDAKSGLLGLADPTSTATKQSKVVFVVTAVAKQMCLTRRIPAAASNCLNWEPYIATKPLKFIVEGQRTVTAFFRNSSADKQPWGPASATFLFDKTAPKMAANLINLGAKFSGGSGTGDLTVTFNAAATDNPTSKVKGSGVKDYILVYSSAGVVPPSKCAVSSTVASLPITYSADGKSGAAVVAAVAAANVNKYRFRLCARDNVGLVASGLTLVAKP</sequence>
<dbReference type="SUPFAM" id="SSF57196">
    <property type="entry name" value="EGF/Laminin"/>
    <property type="match status" value="1"/>
</dbReference>
<dbReference type="SMART" id="SM00181">
    <property type="entry name" value="EGF"/>
    <property type="match status" value="1"/>
</dbReference>